<comment type="caution">
    <text evidence="1">The sequence shown here is derived from an EMBL/GenBank/DDBJ whole genome shotgun (WGS) entry which is preliminary data.</text>
</comment>
<evidence type="ECO:0000313" key="2">
    <source>
        <dbReference type="Proteomes" id="UP000886998"/>
    </source>
</evidence>
<name>A0A8X6YMJ1_9ARAC</name>
<reference evidence="1" key="1">
    <citation type="submission" date="2020-08" db="EMBL/GenBank/DDBJ databases">
        <title>Multicomponent nature underlies the extraordinary mechanical properties of spider dragline silk.</title>
        <authorList>
            <person name="Kono N."/>
            <person name="Nakamura H."/>
            <person name="Mori M."/>
            <person name="Yoshida Y."/>
            <person name="Ohtoshi R."/>
            <person name="Malay A.D."/>
            <person name="Moran D.A.P."/>
            <person name="Tomita M."/>
            <person name="Numata K."/>
            <person name="Arakawa K."/>
        </authorList>
    </citation>
    <scope>NUCLEOTIDE SEQUENCE</scope>
</reference>
<organism evidence="1 2">
    <name type="scientific">Trichonephila inaurata madagascariensis</name>
    <dbReference type="NCBI Taxonomy" id="2747483"/>
    <lineage>
        <taxon>Eukaryota</taxon>
        <taxon>Metazoa</taxon>
        <taxon>Ecdysozoa</taxon>
        <taxon>Arthropoda</taxon>
        <taxon>Chelicerata</taxon>
        <taxon>Arachnida</taxon>
        <taxon>Araneae</taxon>
        <taxon>Araneomorphae</taxon>
        <taxon>Entelegynae</taxon>
        <taxon>Araneoidea</taxon>
        <taxon>Nephilidae</taxon>
        <taxon>Trichonephila</taxon>
        <taxon>Trichonephila inaurata</taxon>
    </lineage>
</organism>
<gene>
    <name evidence="1" type="ORF">TNIN_425771</name>
</gene>
<sequence length="165" mass="19453">MLNFNRESCIKEVLLFKVQKTYVLRIEHFVGCKRYVVNQWRTQCCEVWKKLKRNWLLGKLPVISEHIVDSTRVKDVISAFRETFTQSANSVKSQPYVTRVIDVSYLVLPKRIKKTLVYISLIKLTVLVSCPTFEKYFSCRYLHRWKSSPLDKDHSVNGRGPLLIK</sequence>
<dbReference type="Proteomes" id="UP000886998">
    <property type="component" value="Unassembled WGS sequence"/>
</dbReference>
<dbReference type="EMBL" id="BMAV01021592">
    <property type="protein sequence ID" value="GFY75745.1"/>
    <property type="molecule type" value="Genomic_DNA"/>
</dbReference>
<dbReference type="AlphaFoldDB" id="A0A8X6YMJ1"/>
<protein>
    <submittedName>
        <fullName evidence="1">Uncharacterized protein</fullName>
    </submittedName>
</protein>
<proteinExistence type="predicted"/>
<keyword evidence="2" id="KW-1185">Reference proteome</keyword>
<evidence type="ECO:0000313" key="1">
    <source>
        <dbReference type="EMBL" id="GFY75745.1"/>
    </source>
</evidence>
<accession>A0A8X6YMJ1</accession>